<keyword evidence="3" id="KW-1185">Reference proteome</keyword>
<feature type="domain" description="TadE-like" evidence="1">
    <location>
        <begin position="2"/>
        <end position="42"/>
    </location>
</feature>
<proteinExistence type="predicted"/>
<reference evidence="2 3" key="1">
    <citation type="submission" date="2019-07" db="EMBL/GenBank/DDBJ databases">
        <title>Draft genome for Streptomyces benahoarensis MZ03-48.</title>
        <authorList>
            <person name="Gonzalez-Pimentel J.L."/>
        </authorList>
    </citation>
    <scope>NUCLEOTIDE SEQUENCE [LARGE SCALE GENOMIC DNA]</scope>
    <source>
        <strain evidence="2 3">MZ03-48</strain>
    </source>
</reference>
<evidence type="ECO:0000313" key="3">
    <source>
        <dbReference type="Proteomes" id="UP000320888"/>
    </source>
</evidence>
<organism evidence="2 3">
    <name type="scientific">Streptomyces benahoarensis</name>
    <dbReference type="NCBI Taxonomy" id="2595054"/>
    <lineage>
        <taxon>Bacteria</taxon>
        <taxon>Bacillati</taxon>
        <taxon>Actinomycetota</taxon>
        <taxon>Actinomycetes</taxon>
        <taxon>Kitasatosporales</taxon>
        <taxon>Streptomycetaceae</taxon>
        <taxon>Streptomyces</taxon>
    </lineage>
</organism>
<dbReference type="EMBL" id="VKLS01000451">
    <property type="protein sequence ID" value="TSB32852.1"/>
    <property type="molecule type" value="Genomic_DNA"/>
</dbReference>
<evidence type="ECO:0000313" key="2">
    <source>
        <dbReference type="EMBL" id="TSB32852.1"/>
    </source>
</evidence>
<gene>
    <name evidence="2" type="ORF">FNZ23_24775</name>
</gene>
<dbReference type="OrthoDB" id="4327473at2"/>
<evidence type="ECO:0000259" key="1">
    <source>
        <dbReference type="Pfam" id="PF07811"/>
    </source>
</evidence>
<dbReference type="RefSeq" id="WP_143941196.1">
    <property type="nucleotide sequence ID" value="NZ_VKLS01000451.1"/>
</dbReference>
<protein>
    <submittedName>
        <fullName evidence="2">Pilus assembly protein</fullName>
    </submittedName>
</protein>
<dbReference type="AlphaFoldDB" id="A0A553YUF3"/>
<sequence length="125" mass="12888">MSSVEVVVLAPVLILFVLVMVAFGQLVDGCGALDGAARDAARAGSIQRDAPVAMSEAHKAAEADLADICAGPVTVRRTSVGFTPGGLFTVEVGCEIRGLAVLGLDIPTRLTGRATSPLDPFRRAR</sequence>
<name>A0A553YUF3_9ACTN</name>
<dbReference type="Proteomes" id="UP000320888">
    <property type="component" value="Unassembled WGS sequence"/>
</dbReference>
<dbReference type="InterPro" id="IPR012495">
    <property type="entry name" value="TadE-like_dom"/>
</dbReference>
<comment type="caution">
    <text evidence="2">The sequence shown here is derived from an EMBL/GenBank/DDBJ whole genome shotgun (WGS) entry which is preliminary data.</text>
</comment>
<dbReference type="Pfam" id="PF07811">
    <property type="entry name" value="TadE"/>
    <property type="match status" value="1"/>
</dbReference>
<accession>A0A553YUF3</accession>